<dbReference type="GeneID" id="78231046"/>
<dbReference type="PANTHER" id="PTHR43404">
    <property type="entry name" value="LIPOPOLYSACCHARIDE CHOLINEPHOSPHOTRANSFERASE LICD"/>
    <property type="match status" value="1"/>
</dbReference>
<reference evidence="2 3" key="1">
    <citation type="submission" date="2010-12" db="EMBL/GenBank/DDBJ databases">
        <title>The Genome Sequence of Coprobacillus sp. strain 29_1.</title>
        <authorList>
            <consortium name="The Broad Institute Genome Sequencing Platform"/>
            <person name="Earl A."/>
            <person name="Ward D."/>
            <person name="Feldgarden M."/>
            <person name="Gevers D."/>
            <person name="Daigneault M."/>
            <person name="Sibley C.D."/>
            <person name="White A."/>
            <person name="Strauss J."/>
            <person name="Allen-Vercoe E."/>
            <person name="Young S.K."/>
            <person name="Zeng Q."/>
            <person name="Gargeya S."/>
            <person name="Fitzgerald M."/>
            <person name="Haas B."/>
            <person name="Abouelleil A."/>
            <person name="Alvarado L."/>
            <person name="Arachchi H.M."/>
            <person name="Berlin A."/>
            <person name="Brown A."/>
            <person name="Chapman S.B."/>
            <person name="Chen Z."/>
            <person name="Dunbar C."/>
            <person name="Freedman E."/>
            <person name="Gearin G."/>
            <person name="Gellesch M."/>
            <person name="Goldberg J."/>
            <person name="Griggs A."/>
            <person name="Gujja S."/>
            <person name="Heilman E."/>
            <person name="Heiman D."/>
            <person name="Howarth C."/>
            <person name="Larson L."/>
            <person name="Lui A."/>
            <person name="MacDonald P.J.P."/>
            <person name="Mehta T."/>
            <person name="Montmayeur A."/>
            <person name="Murphy C."/>
            <person name="Neiman D."/>
            <person name="Pearson M."/>
            <person name="Priest M."/>
            <person name="Roberts A."/>
            <person name="Saif S."/>
            <person name="Shea T."/>
            <person name="Shenoy N."/>
            <person name="Sisk P."/>
            <person name="Stolte C."/>
            <person name="Sykes S."/>
            <person name="White J."/>
            <person name="Yandava C."/>
            <person name="Nusbaum C."/>
            <person name="Birren B."/>
        </authorList>
    </citation>
    <scope>NUCLEOTIDE SEQUENCE [LARGE SCALE GENOMIC DNA]</scope>
    <source>
        <strain evidence="2 3">29_1</strain>
    </source>
</reference>
<dbReference type="Pfam" id="PF04991">
    <property type="entry name" value="LicD"/>
    <property type="match status" value="1"/>
</dbReference>
<dbReference type="AlphaFoldDB" id="E7G9I5"/>
<organism evidence="2 3">
    <name type="scientific">Coprobacillus cateniformis</name>
    <dbReference type="NCBI Taxonomy" id="100884"/>
    <lineage>
        <taxon>Bacteria</taxon>
        <taxon>Bacillati</taxon>
        <taxon>Bacillota</taxon>
        <taxon>Erysipelotrichia</taxon>
        <taxon>Erysipelotrichales</taxon>
        <taxon>Coprobacillaceae</taxon>
        <taxon>Coprobacillus</taxon>
    </lineage>
</organism>
<sequence length="263" mass="31693">MDKKSNSELSETQEQLKKVQIELLDEFHRFCQENKIGYSLCYGTLLGAVRHKGFIPWDDDIDIAMTRNDYNKFIKTYTSENYFVQNLYKDEDYRLPFSKFMKRNTLFIESGTSHFNYEKCIFIDIFPIDSLVDNRLNYFKAYIYSELVWILARKDIFSKKFKILGKIINFIFKKRIYWIDYFTKKIESLKKGGYYDLNYGGKHIIKFCLKNEIYPYTTLEFEGKKYSVFNNYDQILTQTYGNYMELPPVEKRCGGHLYDEIRF</sequence>
<protein>
    <recommendedName>
        <fullName evidence="1">LicD/FKTN/FKRP nucleotidyltransferase domain-containing protein</fullName>
    </recommendedName>
</protein>
<evidence type="ECO:0000313" key="2">
    <source>
        <dbReference type="EMBL" id="EFW05279.1"/>
    </source>
</evidence>
<dbReference type="OrthoDB" id="9786100at2"/>
<dbReference type="PANTHER" id="PTHR43404:SF2">
    <property type="entry name" value="LIPOPOLYSACCHARIDE CHOLINEPHOSPHOTRANSFERASE LICD"/>
    <property type="match status" value="1"/>
</dbReference>
<dbReference type="Proteomes" id="UP000003157">
    <property type="component" value="Unassembled WGS sequence"/>
</dbReference>
<keyword evidence="3" id="KW-1185">Reference proteome</keyword>
<proteinExistence type="predicted"/>
<dbReference type="EMBL" id="ADKX01000026">
    <property type="protein sequence ID" value="EFW05279.1"/>
    <property type="molecule type" value="Genomic_DNA"/>
</dbReference>
<dbReference type="InterPro" id="IPR052942">
    <property type="entry name" value="LPS_cholinephosphotransferase"/>
</dbReference>
<feature type="domain" description="LicD/FKTN/FKRP nucleotidyltransferase" evidence="1">
    <location>
        <begin position="31"/>
        <end position="241"/>
    </location>
</feature>
<accession>E7G9I5</accession>
<dbReference type="HOGENOM" id="CLU_075543_0_0_9"/>
<name>E7G9I5_9FIRM</name>
<evidence type="ECO:0000313" key="3">
    <source>
        <dbReference type="Proteomes" id="UP000003157"/>
    </source>
</evidence>
<dbReference type="InterPro" id="IPR007074">
    <property type="entry name" value="LicD/FKTN/FKRP_NTP_transf"/>
</dbReference>
<dbReference type="RefSeq" id="WP_008788539.1">
    <property type="nucleotide sequence ID" value="NZ_AKCB01000003.1"/>
</dbReference>
<evidence type="ECO:0000259" key="1">
    <source>
        <dbReference type="Pfam" id="PF04991"/>
    </source>
</evidence>
<gene>
    <name evidence="2" type="ORF">HMPREF9488_01424</name>
</gene>
<dbReference type="GO" id="GO:0009100">
    <property type="term" value="P:glycoprotein metabolic process"/>
    <property type="evidence" value="ECO:0007669"/>
    <property type="project" value="UniProtKB-ARBA"/>
</dbReference>
<comment type="caution">
    <text evidence="2">The sequence shown here is derived from an EMBL/GenBank/DDBJ whole genome shotgun (WGS) entry which is preliminary data.</text>
</comment>
<dbReference type="eggNOG" id="COG3475">
    <property type="taxonomic scope" value="Bacteria"/>
</dbReference>
<dbReference type="STRING" id="100884.GCA_000269565_03272"/>